<dbReference type="InterPro" id="IPR051423">
    <property type="entry name" value="CD225/Dispanin"/>
</dbReference>
<comment type="subcellular location">
    <subcellularLocation>
        <location evidence="1">Membrane</location>
    </subcellularLocation>
</comment>
<reference evidence="9 10" key="1">
    <citation type="submission" date="2025-04" db="UniProtKB">
        <authorList>
            <consortium name="RefSeq"/>
        </authorList>
    </citation>
    <scope>IDENTIFICATION</scope>
    <source>
        <tissue evidence="9 10">Tentacle</tissue>
    </source>
</reference>
<sequence>MAENELYEVHHGGEKLDLPANKNDPESSCVQHADPQPCYTAPPYSYYPPQPQANQQSFFGPQPQAGHGYVPGYQPLVNQPQATTNFTTTNTTVVMQPCVVGNLRPCNYLVHSIINTFCCCPFLGIIAIIFGFLVDSAYDKGYFAQASSYSDLARKMNIACFIFGIVIYVFGFAMYAHYWSY</sequence>
<evidence type="ECO:0000256" key="3">
    <source>
        <dbReference type="ARBA" id="ARBA00022692"/>
    </source>
</evidence>
<feature type="compositionally biased region" description="Basic and acidic residues" evidence="6">
    <location>
        <begin position="7"/>
        <end position="17"/>
    </location>
</feature>
<evidence type="ECO:0000256" key="7">
    <source>
        <dbReference type="SAM" id="Phobius"/>
    </source>
</evidence>
<keyword evidence="5 7" id="KW-0472">Membrane</keyword>
<feature type="transmembrane region" description="Helical" evidence="7">
    <location>
        <begin position="158"/>
        <end position="178"/>
    </location>
</feature>
<keyword evidence="3 7" id="KW-0812">Transmembrane</keyword>
<gene>
    <name evidence="9 10 11" type="primary">LOC116307599</name>
</gene>
<accession>A0A6P8J2B2</accession>
<keyword evidence="8" id="KW-1185">Reference proteome</keyword>
<evidence type="ECO:0000313" key="8">
    <source>
        <dbReference type="Proteomes" id="UP000515163"/>
    </source>
</evidence>
<dbReference type="InterPro" id="IPR007593">
    <property type="entry name" value="CD225/Dispanin_fam"/>
</dbReference>
<keyword evidence="4 7" id="KW-1133">Transmembrane helix</keyword>
<organism evidence="8 10">
    <name type="scientific">Actinia tenebrosa</name>
    <name type="common">Australian red waratah sea anemone</name>
    <dbReference type="NCBI Taxonomy" id="6105"/>
    <lineage>
        <taxon>Eukaryota</taxon>
        <taxon>Metazoa</taxon>
        <taxon>Cnidaria</taxon>
        <taxon>Anthozoa</taxon>
        <taxon>Hexacorallia</taxon>
        <taxon>Actiniaria</taxon>
        <taxon>Actiniidae</taxon>
        <taxon>Actinia</taxon>
    </lineage>
</organism>
<evidence type="ECO:0000256" key="2">
    <source>
        <dbReference type="ARBA" id="ARBA00006843"/>
    </source>
</evidence>
<dbReference type="GO" id="GO:0016020">
    <property type="term" value="C:membrane"/>
    <property type="evidence" value="ECO:0007669"/>
    <property type="project" value="UniProtKB-SubCell"/>
</dbReference>
<name>A0A6P8J2B2_ACTTE</name>
<evidence type="ECO:0000256" key="6">
    <source>
        <dbReference type="SAM" id="MobiDB-lite"/>
    </source>
</evidence>
<evidence type="ECO:0000313" key="11">
    <source>
        <dbReference type="RefSeq" id="XP_031573728.1"/>
    </source>
</evidence>
<protein>
    <submittedName>
        <fullName evidence="9 10">Uncharacterized protein LOC116307599</fullName>
    </submittedName>
</protein>
<proteinExistence type="inferred from homology"/>
<dbReference type="RefSeq" id="XP_031573728.1">
    <property type="nucleotide sequence ID" value="XM_031717868.1"/>
</dbReference>
<dbReference type="Proteomes" id="UP000515163">
    <property type="component" value="Unplaced"/>
</dbReference>
<evidence type="ECO:0000313" key="10">
    <source>
        <dbReference type="RefSeq" id="XP_031573727.1"/>
    </source>
</evidence>
<dbReference type="RefSeq" id="XP_031573727.1">
    <property type="nucleotide sequence ID" value="XM_031717867.1"/>
</dbReference>
<dbReference type="RefSeq" id="XP_031573726.1">
    <property type="nucleotide sequence ID" value="XM_031717866.1"/>
</dbReference>
<evidence type="ECO:0000313" key="9">
    <source>
        <dbReference type="RefSeq" id="XP_031573726.1"/>
    </source>
</evidence>
<feature type="region of interest" description="Disordered" evidence="6">
    <location>
        <begin position="1"/>
        <end position="27"/>
    </location>
</feature>
<feature type="transmembrane region" description="Helical" evidence="7">
    <location>
        <begin position="113"/>
        <end position="138"/>
    </location>
</feature>
<dbReference type="KEGG" id="aten:116307599"/>
<comment type="similarity">
    <text evidence="2">Belongs to the CD225/Dispanin family.</text>
</comment>
<evidence type="ECO:0000256" key="5">
    <source>
        <dbReference type="ARBA" id="ARBA00023136"/>
    </source>
</evidence>
<dbReference type="OrthoDB" id="10368637at2759"/>
<dbReference type="PANTHER" id="PTHR14948:SF25">
    <property type="entry name" value="DUF4190 DOMAIN-CONTAINING PROTEIN"/>
    <property type="match status" value="1"/>
</dbReference>
<evidence type="ECO:0000256" key="4">
    <source>
        <dbReference type="ARBA" id="ARBA00022989"/>
    </source>
</evidence>
<dbReference type="AlphaFoldDB" id="A0A6P8J2B2"/>
<dbReference type="Pfam" id="PF04505">
    <property type="entry name" value="CD225"/>
    <property type="match status" value="1"/>
</dbReference>
<dbReference type="PANTHER" id="PTHR14948">
    <property type="entry name" value="NG5"/>
    <property type="match status" value="1"/>
</dbReference>
<dbReference type="GeneID" id="116307599"/>
<evidence type="ECO:0000256" key="1">
    <source>
        <dbReference type="ARBA" id="ARBA00004370"/>
    </source>
</evidence>